<evidence type="ECO:0000259" key="10">
    <source>
        <dbReference type="PROSITE" id="PS50157"/>
    </source>
</evidence>
<gene>
    <name evidence="11" type="ORF">PV05_03662</name>
</gene>
<feature type="region of interest" description="Disordered" evidence="9">
    <location>
        <begin position="420"/>
        <end position="440"/>
    </location>
</feature>
<dbReference type="Proteomes" id="UP000054342">
    <property type="component" value="Unassembled WGS sequence"/>
</dbReference>
<feature type="region of interest" description="Disordered" evidence="9">
    <location>
        <begin position="1"/>
        <end position="39"/>
    </location>
</feature>
<dbReference type="OrthoDB" id="427030at2759"/>
<dbReference type="GO" id="GO:0008270">
    <property type="term" value="F:zinc ion binding"/>
    <property type="evidence" value="ECO:0007669"/>
    <property type="project" value="UniProtKB-KW"/>
</dbReference>
<evidence type="ECO:0000313" key="12">
    <source>
        <dbReference type="Proteomes" id="UP000054342"/>
    </source>
</evidence>
<evidence type="ECO:0000256" key="6">
    <source>
        <dbReference type="ARBA" id="ARBA00023163"/>
    </source>
</evidence>
<organism evidence="11 12">
    <name type="scientific">Exophiala xenobiotica</name>
    <dbReference type="NCBI Taxonomy" id="348802"/>
    <lineage>
        <taxon>Eukaryota</taxon>
        <taxon>Fungi</taxon>
        <taxon>Dikarya</taxon>
        <taxon>Ascomycota</taxon>
        <taxon>Pezizomycotina</taxon>
        <taxon>Eurotiomycetes</taxon>
        <taxon>Chaetothyriomycetidae</taxon>
        <taxon>Chaetothyriales</taxon>
        <taxon>Herpotrichiellaceae</taxon>
        <taxon>Exophiala</taxon>
    </lineage>
</organism>
<dbReference type="EMBL" id="KN847318">
    <property type="protein sequence ID" value="KIW59195.1"/>
    <property type="molecule type" value="Genomic_DNA"/>
</dbReference>
<accession>A0A0D2EWR2</accession>
<dbReference type="InterPro" id="IPR013087">
    <property type="entry name" value="Znf_C2H2_type"/>
</dbReference>
<evidence type="ECO:0000256" key="4">
    <source>
        <dbReference type="ARBA" id="ARBA00022833"/>
    </source>
</evidence>
<keyword evidence="2" id="KW-0479">Metal-binding</keyword>
<comment type="subcellular location">
    <subcellularLocation>
        <location evidence="1">Nucleus</location>
    </subcellularLocation>
</comment>
<evidence type="ECO:0000256" key="8">
    <source>
        <dbReference type="PROSITE-ProRule" id="PRU00042"/>
    </source>
</evidence>
<feature type="compositionally biased region" description="Low complexity" evidence="9">
    <location>
        <begin position="420"/>
        <end position="439"/>
    </location>
</feature>
<dbReference type="GO" id="GO:0006357">
    <property type="term" value="P:regulation of transcription by RNA polymerase II"/>
    <property type="evidence" value="ECO:0007669"/>
    <property type="project" value="TreeGrafter"/>
</dbReference>
<dbReference type="GeneID" id="25325570"/>
<keyword evidence="7" id="KW-0539">Nucleus</keyword>
<dbReference type="HOGENOM" id="CLU_033348_0_0_1"/>
<dbReference type="RefSeq" id="XP_013319779.1">
    <property type="nucleotide sequence ID" value="XM_013464325.1"/>
</dbReference>
<dbReference type="STRING" id="348802.A0A0D2EWR2"/>
<feature type="region of interest" description="Disordered" evidence="9">
    <location>
        <begin position="542"/>
        <end position="563"/>
    </location>
</feature>
<evidence type="ECO:0000256" key="7">
    <source>
        <dbReference type="ARBA" id="ARBA00023242"/>
    </source>
</evidence>
<dbReference type="Gene3D" id="3.30.160.60">
    <property type="entry name" value="Classic Zinc Finger"/>
    <property type="match status" value="2"/>
</dbReference>
<protein>
    <recommendedName>
        <fullName evidence="10">C2H2-type domain-containing protein</fullName>
    </recommendedName>
</protein>
<reference evidence="11 12" key="1">
    <citation type="submission" date="2015-01" db="EMBL/GenBank/DDBJ databases">
        <title>The Genome Sequence of Exophiala xenobiotica CBS118157.</title>
        <authorList>
            <consortium name="The Broad Institute Genomics Platform"/>
            <person name="Cuomo C."/>
            <person name="de Hoog S."/>
            <person name="Gorbushina A."/>
            <person name="Stielow B."/>
            <person name="Teixiera M."/>
            <person name="Abouelleil A."/>
            <person name="Chapman S.B."/>
            <person name="Priest M."/>
            <person name="Young S.K."/>
            <person name="Wortman J."/>
            <person name="Nusbaum C."/>
            <person name="Birren B."/>
        </authorList>
    </citation>
    <scope>NUCLEOTIDE SEQUENCE [LARGE SCALE GENOMIC DNA]</scope>
    <source>
        <strain evidence="11 12">CBS 118157</strain>
    </source>
</reference>
<proteinExistence type="predicted"/>
<feature type="domain" description="C2H2-type" evidence="10">
    <location>
        <begin position="445"/>
        <end position="475"/>
    </location>
</feature>
<keyword evidence="5" id="KW-0805">Transcription regulation</keyword>
<keyword evidence="3 8" id="KW-0863">Zinc-finger</keyword>
<dbReference type="SMART" id="SM00355">
    <property type="entry name" value="ZnF_C2H2"/>
    <property type="match status" value="4"/>
</dbReference>
<dbReference type="AlphaFoldDB" id="A0A0D2EWR2"/>
<dbReference type="PANTHER" id="PTHR46179">
    <property type="entry name" value="ZINC FINGER PROTEIN"/>
    <property type="match status" value="1"/>
</dbReference>
<sequence length="563" mass="61244">MMGRDSPQGLTASDFHHQPYVNPLDVFPSKSRLTGRTQTYRSPIRGQVSSRSPARYATESHKFGCCGGNEALPFRPSSGLNNYVTDDSPGSGLFDVPPSSSSRNGSLHTSPSPMDCEDCVDDCDDCVEEHGRYHEQDGTPDQFVDDCQECNEAQIDHQHNDPACTDTCDECDFSCFDCIDWNDFEHDKSLGLSFSVPLLGENSFPEPEPQFDENDLLNFQEPDFSSMQPGAMAPPLDVPMHHQCLGDTIPYWDNLTQAQLCTGTPGPAQQFPLPPFGLEFGCHPATAHQQLPLPDLPPITTNPTIYPAAPQADIKQESQHPAQPSDTPLAKTSDLLAAITAPPTSRACQWLMPCGTVCGASFASATDLKKHLKAVHLVKGVTKCSWQSCDSATFASEAALTGHISKKHLAPMLASSAAAPSSNATKADGTSSTASASARGEGGPFKCTFPGCLKSFMYKQVRDEHVASCHQGNKMYCHICGQYLNGEGSNFKRHMATHRPKHQHMLCKFHGLGCKRRFPRLDNLRRHEACCKFGKKAALAGGAAGDETKHHHHHHHVHGAKAE</sequence>
<keyword evidence="4" id="KW-0862">Zinc</keyword>
<keyword evidence="6" id="KW-0804">Transcription</keyword>
<evidence type="ECO:0000256" key="2">
    <source>
        <dbReference type="ARBA" id="ARBA00022723"/>
    </source>
</evidence>
<feature type="domain" description="C2H2-type" evidence="10">
    <location>
        <begin position="352"/>
        <end position="376"/>
    </location>
</feature>
<evidence type="ECO:0000256" key="5">
    <source>
        <dbReference type="ARBA" id="ARBA00023015"/>
    </source>
</evidence>
<keyword evidence="12" id="KW-1185">Reference proteome</keyword>
<evidence type="ECO:0000256" key="1">
    <source>
        <dbReference type="ARBA" id="ARBA00004123"/>
    </source>
</evidence>
<dbReference type="InterPro" id="IPR051061">
    <property type="entry name" value="Zinc_finger_trans_reg"/>
</dbReference>
<evidence type="ECO:0000256" key="3">
    <source>
        <dbReference type="ARBA" id="ARBA00022771"/>
    </source>
</evidence>
<evidence type="ECO:0000313" key="11">
    <source>
        <dbReference type="EMBL" id="KIW59195.1"/>
    </source>
</evidence>
<feature type="region of interest" description="Disordered" evidence="9">
    <location>
        <begin position="82"/>
        <end position="111"/>
    </location>
</feature>
<dbReference type="PROSITE" id="PS50157">
    <property type="entry name" value="ZINC_FINGER_C2H2_2"/>
    <property type="match status" value="2"/>
</dbReference>
<feature type="compositionally biased region" description="Basic residues" evidence="9">
    <location>
        <begin position="550"/>
        <end position="563"/>
    </location>
</feature>
<name>A0A0D2EWR2_9EURO</name>
<dbReference type="PROSITE" id="PS00028">
    <property type="entry name" value="ZINC_FINGER_C2H2_1"/>
    <property type="match status" value="2"/>
</dbReference>
<feature type="compositionally biased region" description="Polar residues" evidence="9">
    <location>
        <begin position="98"/>
        <end position="111"/>
    </location>
</feature>
<dbReference type="GO" id="GO:0005634">
    <property type="term" value="C:nucleus"/>
    <property type="evidence" value="ECO:0007669"/>
    <property type="project" value="UniProtKB-SubCell"/>
</dbReference>
<dbReference type="PANTHER" id="PTHR46179:SF13">
    <property type="entry name" value="C2H2-TYPE DOMAIN-CONTAINING PROTEIN"/>
    <property type="match status" value="1"/>
</dbReference>
<evidence type="ECO:0000256" key="9">
    <source>
        <dbReference type="SAM" id="MobiDB-lite"/>
    </source>
</evidence>